<dbReference type="STRING" id="1077947.SAMN05216227_10722"/>
<evidence type="ECO:0000313" key="3">
    <source>
        <dbReference type="Proteomes" id="UP000183002"/>
    </source>
</evidence>
<keyword evidence="3" id="KW-1185">Reference proteome</keyword>
<dbReference type="Pfam" id="PF13356">
    <property type="entry name" value="Arm-DNA-bind_3"/>
    <property type="match status" value="1"/>
</dbReference>
<dbReference type="EMBL" id="FOCO01000072">
    <property type="protein sequence ID" value="SEO25034.1"/>
    <property type="molecule type" value="Genomic_DNA"/>
</dbReference>
<dbReference type="InterPro" id="IPR038488">
    <property type="entry name" value="Integrase_DNA-bd_sf"/>
</dbReference>
<dbReference type="OrthoDB" id="6388170at2"/>
<organism evidence="2 3">
    <name type="scientific">Pseudorhodobacter antarcticus</name>
    <dbReference type="NCBI Taxonomy" id="1077947"/>
    <lineage>
        <taxon>Bacteria</taxon>
        <taxon>Pseudomonadati</taxon>
        <taxon>Pseudomonadota</taxon>
        <taxon>Alphaproteobacteria</taxon>
        <taxon>Rhodobacterales</taxon>
        <taxon>Paracoccaceae</taxon>
        <taxon>Pseudorhodobacter</taxon>
    </lineage>
</organism>
<gene>
    <name evidence="2" type="ORF">SAMN05216227_10722</name>
</gene>
<proteinExistence type="predicted"/>
<reference evidence="2 3" key="1">
    <citation type="submission" date="2016-10" db="EMBL/GenBank/DDBJ databases">
        <authorList>
            <person name="de Groot N.N."/>
        </authorList>
    </citation>
    <scope>NUCLEOTIDE SEQUENCE [LARGE SCALE GENOMIC DNA]</scope>
    <source>
        <strain evidence="2 3">CGMCC 1.10836</strain>
    </source>
</reference>
<accession>A0A1H8N625</accession>
<feature type="domain" description="Integrase DNA-binding" evidence="1">
    <location>
        <begin position="4"/>
        <end position="70"/>
    </location>
</feature>
<name>A0A1H8N625_9RHOB</name>
<evidence type="ECO:0000313" key="2">
    <source>
        <dbReference type="EMBL" id="SEO25034.1"/>
    </source>
</evidence>
<sequence length="71" mass="8115">MPKLTKRTIDATEPQVVEFFIWDESIPGFGVRVMPSGRKSFVVQYRAGRRPRRMSLGPSTVLTCDQARTRC</sequence>
<evidence type="ECO:0000259" key="1">
    <source>
        <dbReference type="Pfam" id="PF13356"/>
    </source>
</evidence>
<dbReference type="AlphaFoldDB" id="A0A1H8N625"/>
<protein>
    <recommendedName>
        <fullName evidence="1">Integrase DNA-binding domain-containing protein</fullName>
    </recommendedName>
</protein>
<dbReference type="RefSeq" id="WP_082224908.1">
    <property type="nucleotide sequence ID" value="NZ_FOCO01000072.1"/>
</dbReference>
<dbReference type="InterPro" id="IPR025166">
    <property type="entry name" value="Integrase_DNA_bind_dom"/>
</dbReference>
<dbReference type="Gene3D" id="3.30.160.390">
    <property type="entry name" value="Integrase, DNA-binding domain"/>
    <property type="match status" value="1"/>
</dbReference>
<dbReference type="Proteomes" id="UP000183002">
    <property type="component" value="Unassembled WGS sequence"/>
</dbReference>